<dbReference type="InterPro" id="IPR000515">
    <property type="entry name" value="MetI-like"/>
</dbReference>
<evidence type="ECO:0000256" key="1">
    <source>
        <dbReference type="ARBA" id="ARBA00004651"/>
    </source>
</evidence>
<feature type="transmembrane region" description="Helical" evidence="7">
    <location>
        <begin position="133"/>
        <end position="154"/>
    </location>
</feature>
<dbReference type="SUPFAM" id="SSF161098">
    <property type="entry name" value="MetI-like"/>
    <property type="match status" value="1"/>
</dbReference>
<dbReference type="GO" id="GO:0055085">
    <property type="term" value="P:transmembrane transport"/>
    <property type="evidence" value="ECO:0007669"/>
    <property type="project" value="InterPro"/>
</dbReference>
<feature type="transmembrane region" description="Helical" evidence="7">
    <location>
        <begin position="322"/>
        <end position="348"/>
    </location>
</feature>
<feature type="transmembrane region" description="Helical" evidence="7">
    <location>
        <begin position="212"/>
        <end position="234"/>
    </location>
</feature>
<keyword evidence="6 7" id="KW-0472">Membrane</keyword>
<protein>
    <submittedName>
        <fullName evidence="10">ABC transporter permease</fullName>
    </submittedName>
</protein>
<evidence type="ECO:0000313" key="9">
    <source>
        <dbReference type="EMBL" id="HGQ35934.1"/>
    </source>
</evidence>
<gene>
    <name evidence="10" type="ORF">ENU08_05280</name>
    <name evidence="9" type="ORF">ENU41_04575</name>
</gene>
<evidence type="ECO:0000256" key="3">
    <source>
        <dbReference type="ARBA" id="ARBA00022475"/>
    </source>
</evidence>
<evidence type="ECO:0000256" key="4">
    <source>
        <dbReference type="ARBA" id="ARBA00022692"/>
    </source>
</evidence>
<dbReference type="PANTHER" id="PTHR30465:SF45">
    <property type="entry name" value="BINDING-PROTEIN-DEPENDENT TRANSPORT SYSTEMS INNER MEMBRANE COMPONENT"/>
    <property type="match status" value="1"/>
</dbReference>
<evidence type="ECO:0000313" key="10">
    <source>
        <dbReference type="EMBL" id="HGQ64638.1"/>
    </source>
</evidence>
<sequence length="359" mass="40173">MVKSRRLLKFVGIRVASVAFSVVIAILLTIIIANLGGKVDEIVKAEVEFYVWDAINRNPALKSLSEEERANLAKQFIENELRARGLDKPFAVRIFIYLKDALSLNLGRSMHITSNSGSRQVRIIIGERIPPTVLLFTTANLLIFFIELFGGLYLSRKYGSLLDKFTIALAPLSSMPGWFYGIFMILIFAAWLRILPWGGMVDAPPPQDPLMYALSVLKHMVLPIISWLIAYVPIGIYNMRTFFLIFSTEEYVEYARVRGVPGRIIERRYILRPTLPPIVTNFVLVLISSWMGAIVTESIFNWPGLGKLLYTAINPANPDPPVVIGVVTIYAYLLGVSVIALDIAYALIDPRIRVEGLGG</sequence>
<feature type="domain" description="ABC transmembrane type-1" evidence="8">
    <location>
        <begin position="129"/>
        <end position="345"/>
    </location>
</feature>
<feature type="transmembrane region" description="Helical" evidence="7">
    <location>
        <begin position="278"/>
        <end position="302"/>
    </location>
</feature>
<keyword evidence="4 7" id="KW-0812">Transmembrane</keyword>
<comment type="similarity">
    <text evidence="7">Belongs to the binding-protein-dependent transport system permease family.</text>
</comment>
<keyword evidence="5 7" id="KW-1133">Transmembrane helix</keyword>
<dbReference type="AlphaFoldDB" id="A0A7C4JJR2"/>
<evidence type="ECO:0000256" key="7">
    <source>
        <dbReference type="RuleBase" id="RU363032"/>
    </source>
</evidence>
<feature type="transmembrane region" description="Helical" evidence="7">
    <location>
        <begin position="166"/>
        <end position="192"/>
    </location>
</feature>
<comment type="subcellular location">
    <subcellularLocation>
        <location evidence="1 7">Cell membrane</location>
        <topology evidence="1 7">Multi-pass membrane protein</topology>
    </subcellularLocation>
</comment>
<keyword evidence="3" id="KW-1003">Cell membrane</keyword>
<proteinExistence type="inferred from homology"/>
<accession>A0A7C4JJR2</accession>
<dbReference type="EMBL" id="DTBD01000044">
    <property type="protein sequence ID" value="HGQ64638.1"/>
    <property type="molecule type" value="Genomic_DNA"/>
</dbReference>
<dbReference type="InterPro" id="IPR035906">
    <property type="entry name" value="MetI-like_sf"/>
</dbReference>
<dbReference type="Pfam" id="PF00528">
    <property type="entry name" value="BPD_transp_1"/>
    <property type="match status" value="1"/>
</dbReference>
<organism evidence="10">
    <name type="scientific">Ignisphaera aggregans</name>
    <dbReference type="NCBI Taxonomy" id="334771"/>
    <lineage>
        <taxon>Archaea</taxon>
        <taxon>Thermoproteota</taxon>
        <taxon>Thermoprotei</taxon>
        <taxon>Desulfurococcales</taxon>
        <taxon>Desulfurococcaceae</taxon>
        <taxon>Ignisphaera</taxon>
    </lineage>
</organism>
<evidence type="ECO:0000256" key="5">
    <source>
        <dbReference type="ARBA" id="ARBA00022989"/>
    </source>
</evidence>
<evidence type="ECO:0000256" key="2">
    <source>
        <dbReference type="ARBA" id="ARBA00022448"/>
    </source>
</evidence>
<dbReference type="Gene3D" id="1.10.3720.10">
    <property type="entry name" value="MetI-like"/>
    <property type="match status" value="1"/>
</dbReference>
<dbReference type="EMBL" id="DTCK01000032">
    <property type="protein sequence ID" value="HGQ35934.1"/>
    <property type="molecule type" value="Genomic_DNA"/>
</dbReference>
<evidence type="ECO:0000256" key="6">
    <source>
        <dbReference type="ARBA" id="ARBA00023136"/>
    </source>
</evidence>
<dbReference type="PANTHER" id="PTHR30465">
    <property type="entry name" value="INNER MEMBRANE ABC TRANSPORTER"/>
    <property type="match status" value="1"/>
</dbReference>
<dbReference type="GO" id="GO:0005886">
    <property type="term" value="C:plasma membrane"/>
    <property type="evidence" value="ECO:0007669"/>
    <property type="project" value="UniProtKB-SubCell"/>
</dbReference>
<dbReference type="PROSITE" id="PS50928">
    <property type="entry name" value="ABC_TM1"/>
    <property type="match status" value="1"/>
</dbReference>
<feature type="transmembrane region" description="Helical" evidence="7">
    <location>
        <begin position="12"/>
        <end position="33"/>
    </location>
</feature>
<comment type="caution">
    <text evidence="10">The sequence shown here is derived from an EMBL/GenBank/DDBJ whole genome shotgun (WGS) entry which is preliminary data.</text>
</comment>
<name>A0A7C4JJR2_9CREN</name>
<reference evidence="10" key="1">
    <citation type="journal article" date="2020" name="mSystems">
        <title>Genome- and Community-Level Interaction Insights into Carbon Utilization and Element Cycling Functions of Hydrothermarchaeota in Hydrothermal Sediment.</title>
        <authorList>
            <person name="Zhou Z."/>
            <person name="Liu Y."/>
            <person name="Xu W."/>
            <person name="Pan J."/>
            <person name="Luo Z.H."/>
            <person name="Li M."/>
        </authorList>
    </citation>
    <scope>NUCLEOTIDE SEQUENCE [LARGE SCALE GENOMIC DNA]</scope>
    <source>
        <strain evidence="10">SpSt-637</strain>
        <strain evidence="9">SpSt-667</strain>
    </source>
</reference>
<dbReference type="CDD" id="cd06261">
    <property type="entry name" value="TM_PBP2"/>
    <property type="match status" value="1"/>
</dbReference>
<evidence type="ECO:0000259" key="8">
    <source>
        <dbReference type="PROSITE" id="PS50928"/>
    </source>
</evidence>
<keyword evidence="2 7" id="KW-0813">Transport</keyword>